<evidence type="ECO:0000313" key="1">
    <source>
        <dbReference type="Proteomes" id="UP000221080"/>
    </source>
</evidence>
<reference evidence="2" key="2">
    <citation type="submission" date="2025-08" db="UniProtKB">
        <authorList>
            <consortium name="RefSeq"/>
        </authorList>
    </citation>
    <scope>IDENTIFICATION</scope>
    <source>
        <tissue evidence="2">Blood</tissue>
    </source>
</reference>
<proteinExistence type="predicted"/>
<dbReference type="GeneID" id="108260946"/>
<sequence length="892" mass="104121">MANYTVPSQRGGQIPLQPQDRDHLSALDVVWANKYEGEMISSANAMEMEFEFYKGAPPQWLNFYWAEQENSPFVKRDMYQVLQRKISENKTKRWRFASINLSHEPGSGGSTLAMQVLWDLRKKLRCARVIDSATDTKEIAQQVLQLFSAGGSENQNTVLLLLDNKHTIDDTSFRENLEENLFDEIKANNITATIPMVIILNCLRQKDLTERTENVKLSSSLSEEEQDNFKRKQSDIIQKHGNRHTQLHAVNIMLRNYDKSYVKKLCKNLLPLKKKRRPRKEQLLAFLALINSYVPGSDLPYDLCRMFIWREGNNVDAFSLEQNMQPFTDFLVIFSTKEEKARSEDMHVRMVHPMIAHECLKLLTEAGVTRGDTTLKLLREMCKDDTPPCLVKTIKKLLTKREYRLQKQENFSKVILDIRETERSSMCVAVLKMALKKFTTDPFYPQALARFYYIKMEDYERAKHWVEMAIMRDKGNSFIRDTLGQVHKNYLKYIIRKKQLPLKNPEAYARKILDLGKQATMGFKDEEEVAKAEKAPEMKEHGMTSTSTIFNNRGTFGYMQAAKIIFDELTTLHEDWSKVLTKEVTLHRFLNSYGKGKCEKYKSLITSLRDEVEVKFEFFEWYLLYSKPSIHKDEPTYFWPEVDECYMKFVTQYQQNKSAFQILKEKKANTFAGLLYTQDRDTELELITEQWKENYLQSPSDAQIIQNYVVANVMLSQRSNTSIASLEELQAMLHNLWTEQKDNRSPEFYLLVLLLFWPDAQQGRPNSLDMSECVRHMHHSFERTYKIYLRSRYLVPLFFLTVGHGLHGFVPKSCVDETSIDLLTKGSERVEIPQLRRVRGEVRNYKAFAVEGSEKIEVSPDRPASVRGEGKVSFYLGFNIKGPVAYNIRYEQ</sequence>
<evidence type="ECO:0000313" key="2">
    <source>
        <dbReference type="RefSeq" id="XP_017317174.1"/>
    </source>
</evidence>
<dbReference type="GO" id="GO:0005737">
    <property type="term" value="C:cytoplasm"/>
    <property type="evidence" value="ECO:0007669"/>
    <property type="project" value="TreeGrafter"/>
</dbReference>
<name>A0A2D0QH88_ICTPU</name>
<dbReference type="OrthoDB" id="2337140at2759"/>
<dbReference type="PANTHER" id="PTHR16155:SF18">
    <property type="entry name" value="STERILE ALPHA MOTIF DOMAIN-CONTAINING PROTEIN 9-LIKE"/>
    <property type="match status" value="1"/>
</dbReference>
<dbReference type="KEGG" id="ipu:108260946"/>
<reference evidence="1" key="1">
    <citation type="journal article" date="2016" name="Nat. Commun.">
        <title>The channel catfish genome sequence provides insights into the evolution of scale formation in teleosts.</title>
        <authorList>
            <person name="Liu Z."/>
            <person name="Liu S."/>
            <person name="Yao J."/>
            <person name="Bao L."/>
            <person name="Zhang J."/>
            <person name="Li Y."/>
            <person name="Jiang C."/>
            <person name="Sun L."/>
            <person name="Wang R."/>
            <person name="Zhang Y."/>
            <person name="Zhou T."/>
            <person name="Zeng Q."/>
            <person name="Fu Q."/>
            <person name="Gao S."/>
            <person name="Li N."/>
            <person name="Koren S."/>
            <person name="Jiang Y."/>
            <person name="Zimin A."/>
            <person name="Xu P."/>
            <person name="Phillippy A.M."/>
            <person name="Geng X."/>
            <person name="Song L."/>
            <person name="Sun F."/>
            <person name="Li C."/>
            <person name="Wang X."/>
            <person name="Chen A."/>
            <person name="Jin Y."/>
            <person name="Yuan Z."/>
            <person name="Yang Y."/>
            <person name="Tan S."/>
            <person name="Peatman E."/>
            <person name="Lu J."/>
            <person name="Qin Z."/>
            <person name="Dunham R."/>
            <person name="Li Z."/>
            <person name="Sonstegard T."/>
            <person name="Feng J."/>
            <person name="Danzmann R.G."/>
            <person name="Schroeder S."/>
            <person name="Scheffler B."/>
            <person name="Duke M.V."/>
            <person name="Ballard L."/>
            <person name="Kucuktas H."/>
            <person name="Kaltenboeck L."/>
            <person name="Liu H."/>
            <person name="Armbruster J."/>
            <person name="Xie Y."/>
            <person name="Kirby M.L."/>
            <person name="Tian Y."/>
            <person name="Flanagan M.E."/>
            <person name="Mu W."/>
            <person name="Waldbieser G.C."/>
        </authorList>
    </citation>
    <scope>NUCLEOTIDE SEQUENCE [LARGE SCALE GENOMIC DNA]</scope>
    <source>
        <strain evidence="1">SDA103</strain>
    </source>
</reference>
<keyword evidence="1" id="KW-1185">Reference proteome</keyword>
<dbReference type="AlphaFoldDB" id="A0A2D0QH88"/>
<dbReference type="STRING" id="7998.ENSIPUP00000013743"/>
<organism evidence="1 2">
    <name type="scientific">Ictalurus punctatus</name>
    <name type="common">Channel catfish</name>
    <name type="synonym">Silurus punctatus</name>
    <dbReference type="NCBI Taxonomy" id="7998"/>
    <lineage>
        <taxon>Eukaryota</taxon>
        <taxon>Metazoa</taxon>
        <taxon>Chordata</taxon>
        <taxon>Craniata</taxon>
        <taxon>Vertebrata</taxon>
        <taxon>Euteleostomi</taxon>
        <taxon>Actinopterygii</taxon>
        <taxon>Neopterygii</taxon>
        <taxon>Teleostei</taxon>
        <taxon>Ostariophysi</taxon>
        <taxon>Siluriformes</taxon>
        <taxon>Ictaluridae</taxon>
        <taxon>Ictalurus</taxon>
    </lineage>
</organism>
<accession>A0A2D0QH88</accession>
<dbReference type="PANTHER" id="PTHR16155">
    <property type="entry name" value="DED DOMAIN-CONTAINING PROTEIN"/>
    <property type="match status" value="1"/>
</dbReference>
<protein>
    <submittedName>
        <fullName evidence="2">Sterile alpha motif domain-containing protein 9-like</fullName>
    </submittedName>
</protein>
<gene>
    <name evidence="2" type="primary">sb:cb1081</name>
</gene>
<dbReference type="RefSeq" id="XP_017317174.1">
    <property type="nucleotide sequence ID" value="XM_017461685.3"/>
</dbReference>
<dbReference type="Proteomes" id="UP000221080">
    <property type="component" value="Chromosome 29"/>
</dbReference>